<evidence type="ECO:0000259" key="3">
    <source>
        <dbReference type="PROSITE" id="PS01031"/>
    </source>
</evidence>
<dbReference type="HOGENOM" id="CLU_046737_12_1_7"/>
<dbReference type="STRING" id="526222.Desal_2756"/>
<dbReference type="Proteomes" id="UP000002601">
    <property type="component" value="Chromosome"/>
</dbReference>
<evidence type="ECO:0000256" key="1">
    <source>
        <dbReference type="PROSITE-ProRule" id="PRU00285"/>
    </source>
</evidence>
<feature type="domain" description="CS" evidence="4">
    <location>
        <begin position="40"/>
        <end position="138"/>
    </location>
</feature>
<organism evidence="5 6">
    <name type="scientific">Maridesulfovibrio salexigens (strain ATCC 14822 / DSM 2638 / NCIMB 8403 / VKM B-1763)</name>
    <name type="common">Desulfovibrio salexigens</name>
    <dbReference type="NCBI Taxonomy" id="526222"/>
    <lineage>
        <taxon>Bacteria</taxon>
        <taxon>Pseudomonadati</taxon>
        <taxon>Thermodesulfobacteriota</taxon>
        <taxon>Desulfovibrionia</taxon>
        <taxon>Desulfovibrionales</taxon>
        <taxon>Desulfovibrionaceae</taxon>
        <taxon>Maridesulfovibrio</taxon>
    </lineage>
</organism>
<reference evidence="5 6" key="1">
    <citation type="submission" date="2009-06" db="EMBL/GenBank/DDBJ databases">
        <title>Complete sequence of Desulfovibrio salexigens DSM 2638.</title>
        <authorList>
            <consortium name="US DOE Joint Genome Institute"/>
            <person name="Lucas S."/>
            <person name="Copeland A."/>
            <person name="Lapidus A."/>
            <person name="Glavina del Rio T."/>
            <person name="Tice H."/>
            <person name="Bruce D."/>
            <person name="Goodwin L."/>
            <person name="Pitluck S."/>
            <person name="Munk A.C."/>
            <person name="Brettin T."/>
            <person name="Detter J.C."/>
            <person name="Han C."/>
            <person name="Tapia R."/>
            <person name="Larimer F."/>
            <person name="Land M."/>
            <person name="Hauser L."/>
            <person name="Kyrpides N."/>
            <person name="Anderson I."/>
            <person name="Wall J.D."/>
            <person name="Arkin A.P."/>
            <person name="Dehal P."/>
            <person name="Chivian D."/>
            <person name="Giles B."/>
            <person name="Hazen T.C."/>
        </authorList>
    </citation>
    <scope>NUCLEOTIDE SEQUENCE [LARGE SCALE GENOMIC DNA]</scope>
    <source>
        <strain evidence="6">ATCC 14822 / DSM 2638 / NCIMB 8403 / VKM B-1763</strain>
    </source>
</reference>
<dbReference type="PROSITE" id="PS01031">
    <property type="entry name" value="SHSP"/>
    <property type="match status" value="1"/>
</dbReference>
<sequence length="140" mass="15548">MPNLTSWGSREIERLKTDMDRLFNSLCHDYGIPSVCGIIDCTPQTSMREDGDALEVSTTMPGFHAEDLEVKVTETSMTISGEKKVTFEGGRQTNHFKKTLPLPCRVDPDNVSATFKDGVLKIVLNKCVIKPQKVISITSE</sequence>
<evidence type="ECO:0000256" key="2">
    <source>
        <dbReference type="RuleBase" id="RU003616"/>
    </source>
</evidence>
<dbReference type="RefSeq" id="WP_015852625.1">
    <property type="nucleotide sequence ID" value="NC_012881.1"/>
</dbReference>
<accession>C6BZH2</accession>
<dbReference type="AlphaFoldDB" id="C6BZH2"/>
<comment type="similarity">
    <text evidence="1 2">Belongs to the small heat shock protein (HSP20) family.</text>
</comment>
<dbReference type="PANTHER" id="PTHR11527">
    <property type="entry name" value="HEAT-SHOCK PROTEIN 20 FAMILY MEMBER"/>
    <property type="match status" value="1"/>
</dbReference>
<evidence type="ECO:0000313" key="6">
    <source>
        <dbReference type="Proteomes" id="UP000002601"/>
    </source>
</evidence>
<feature type="domain" description="SHSP" evidence="3">
    <location>
        <begin position="36"/>
        <end position="140"/>
    </location>
</feature>
<name>C6BZH2_MARSD</name>
<evidence type="ECO:0000259" key="4">
    <source>
        <dbReference type="PROSITE" id="PS51203"/>
    </source>
</evidence>
<protein>
    <submittedName>
        <fullName evidence="5">Heat shock protein Hsp20</fullName>
    </submittedName>
</protein>
<dbReference type="Gene3D" id="2.60.40.790">
    <property type="match status" value="1"/>
</dbReference>
<dbReference type="InterPro" id="IPR008978">
    <property type="entry name" value="HSP20-like_chaperone"/>
</dbReference>
<dbReference type="InterPro" id="IPR031107">
    <property type="entry name" value="Small_HSP"/>
</dbReference>
<dbReference type="InterPro" id="IPR002068">
    <property type="entry name" value="A-crystallin/Hsp20_dom"/>
</dbReference>
<dbReference type="InterPro" id="IPR007052">
    <property type="entry name" value="CS_dom"/>
</dbReference>
<dbReference type="Pfam" id="PF00011">
    <property type="entry name" value="HSP20"/>
    <property type="match status" value="1"/>
</dbReference>
<dbReference type="SUPFAM" id="SSF49764">
    <property type="entry name" value="HSP20-like chaperones"/>
    <property type="match status" value="1"/>
</dbReference>
<gene>
    <name evidence="5" type="ordered locus">Desal_2756</name>
</gene>
<dbReference type="EMBL" id="CP001649">
    <property type="protein sequence ID" value="ACS80809.1"/>
    <property type="molecule type" value="Genomic_DNA"/>
</dbReference>
<dbReference type="OrthoDB" id="5458456at2"/>
<dbReference type="PROSITE" id="PS51203">
    <property type="entry name" value="CS"/>
    <property type="match status" value="1"/>
</dbReference>
<keyword evidence="5" id="KW-0346">Stress response</keyword>
<keyword evidence="6" id="KW-1185">Reference proteome</keyword>
<evidence type="ECO:0000313" key="5">
    <source>
        <dbReference type="EMBL" id="ACS80809.1"/>
    </source>
</evidence>
<proteinExistence type="inferred from homology"/>
<dbReference type="KEGG" id="dsa:Desal_2756"/>
<dbReference type="CDD" id="cd06464">
    <property type="entry name" value="ACD_sHsps-like"/>
    <property type="match status" value="1"/>
</dbReference>
<dbReference type="eggNOG" id="COG0071">
    <property type="taxonomic scope" value="Bacteria"/>
</dbReference>